<evidence type="ECO:0000256" key="3">
    <source>
        <dbReference type="SAM" id="MobiDB-lite"/>
    </source>
</evidence>
<keyword evidence="6" id="KW-1185">Reference proteome</keyword>
<comment type="caution">
    <text evidence="5">The sequence shown here is derived from an EMBL/GenBank/DDBJ whole genome shotgun (WGS) entry which is preliminary data.</text>
</comment>
<dbReference type="SUPFAM" id="SSF50249">
    <property type="entry name" value="Nucleic acid-binding proteins"/>
    <property type="match status" value="1"/>
</dbReference>
<dbReference type="Gene3D" id="2.40.50.140">
    <property type="entry name" value="Nucleic acid-binding proteins"/>
    <property type="match status" value="1"/>
</dbReference>
<feature type="region of interest" description="Disordered" evidence="3">
    <location>
        <begin position="116"/>
        <end position="136"/>
    </location>
</feature>
<reference evidence="5 6" key="1">
    <citation type="submission" date="2024-07" db="EMBL/GenBank/DDBJ databases">
        <title>Draft sequence of the Neodothiora populina.</title>
        <authorList>
            <person name="Drown D.D."/>
            <person name="Schuette U.S."/>
            <person name="Buechlein A.B."/>
            <person name="Rusch D.R."/>
            <person name="Winton L.W."/>
            <person name="Adams G.A."/>
        </authorList>
    </citation>
    <scope>NUCLEOTIDE SEQUENCE [LARGE SCALE GENOMIC DNA]</scope>
    <source>
        <strain evidence="5 6">CPC 39397</strain>
    </source>
</reference>
<name>A0ABR3PBV1_9PEZI</name>
<accession>A0ABR3PBV1</accession>
<dbReference type="Proteomes" id="UP001562354">
    <property type="component" value="Unassembled WGS sequence"/>
</dbReference>
<dbReference type="InterPro" id="IPR012340">
    <property type="entry name" value="NA-bd_OB-fold"/>
</dbReference>
<feature type="domain" description="S1-like" evidence="4">
    <location>
        <begin position="26"/>
        <end position="91"/>
    </location>
</feature>
<dbReference type="InterPro" id="IPR006196">
    <property type="entry name" value="RNA-binding_domain_S1_IF1"/>
</dbReference>
<dbReference type="GeneID" id="95980685"/>
<evidence type="ECO:0000313" key="6">
    <source>
        <dbReference type="Proteomes" id="UP001562354"/>
    </source>
</evidence>
<protein>
    <recommendedName>
        <fullName evidence="4">S1-like domain-containing protein</fullName>
    </recommendedName>
</protein>
<proteinExistence type="inferred from homology"/>
<dbReference type="Pfam" id="PF01176">
    <property type="entry name" value="eIF-1a"/>
    <property type="match status" value="1"/>
</dbReference>
<dbReference type="SMART" id="SM00652">
    <property type="entry name" value="eIF1a"/>
    <property type="match status" value="1"/>
</dbReference>
<sequence>MPKPRRNLLATAEETTTPPATLPATQSIARVIVAAGKSLYHVEVASAEKLLVELPARFRNAIWIKKGGYVVVDVSMRDERENKIGGEIVNVVRNEKEWRRREYWPVEFKQKITYLSDSDEEESTVGKMPPQDLDDE</sequence>
<dbReference type="PANTHER" id="PTHR21641:SF0">
    <property type="entry name" value="RNA-BINDING PROTEIN EIF1AD-RELATED"/>
    <property type="match status" value="1"/>
</dbReference>
<evidence type="ECO:0000259" key="4">
    <source>
        <dbReference type="Pfam" id="PF01176"/>
    </source>
</evidence>
<organism evidence="5 6">
    <name type="scientific">Neodothiora populina</name>
    <dbReference type="NCBI Taxonomy" id="2781224"/>
    <lineage>
        <taxon>Eukaryota</taxon>
        <taxon>Fungi</taxon>
        <taxon>Dikarya</taxon>
        <taxon>Ascomycota</taxon>
        <taxon>Pezizomycotina</taxon>
        <taxon>Dothideomycetes</taxon>
        <taxon>Dothideomycetidae</taxon>
        <taxon>Dothideales</taxon>
        <taxon>Dothioraceae</taxon>
        <taxon>Neodothiora</taxon>
    </lineage>
</organism>
<dbReference type="InterPro" id="IPR039294">
    <property type="entry name" value="EIF1AD"/>
</dbReference>
<dbReference type="PANTHER" id="PTHR21641">
    <property type="entry name" value="TRANSLATION INITIATION FACTOR-RELATED"/>
    <property type="match status" value="1"/>
</dbReference>
<evidence type="ECO:0000313" key="5">
    <source>
        <dbReference type="EMBL" id="KAL1303626.1"/>
    </source>
</evidence>
<evidence type="ECO:0000256" key="2">
    <source>
        <dbReference type="ARBA" id="ARBA00022884"/>
    </source>
</evidence>
<keyword evidence="2" id="KW-0694">RNA-binding</keyword>
<dbReference type="RefSeq" id="XP_069199901.1">
    <property type="nucleotide sequence ID" value="XM_069347027.1"/>
</dbReference>
<dbReference type="InterPro" id="IPR001253">
    <property type="entry name" value="TIF_eIF-1A"/>
</dbReference>
<evidence type="ECO:0000256" key="1">
    <source>
        <dbReference type="ARBA" id="ARBA00007340"/>
    </source>
</evidence>
<dbReference type="EMBL" id="JBFMKM010000010">
    <property type="protein sequence ID" value="KAL1303626.1"/>
    <property type="molecule type" value="Genomic_DNA"/>
</dbReference>
<gene>
    <name evidence="5" type="ORF">AAFC00_006986</name>
</gene>
<comment type="similarity">
    <text evidence="1">Belongs to the EIF1AD family.</text>
</comment>